<dbReference type="EMBL" id="JADGJD010001057">
    <property type="protein sequence ID" value="KAJ3046956.1"/>
    <property type="molecule type" value="Genomic_DNA"/>
</dbReference>
<evidence type="ECO:0000313" key="3">
    <source>
        <dbReference type="Proteomes" id="UP001212841"/>
    </source>
</evidence>
<gene>
    <name evidence="2" type="ORF">HK097_000367</name>
</gene>
<evidence type="ECO:0000313" key="2">
    <source>
        <dbReference type="EMBL" id="KAJ3046956.1"/>
    </source>
</evidence>
<evidence type="ECO:0000256" key="1">
    <source>
        <dbReference type="SAM" id="MobiDB-lite"/>
    </source>
</evidence>
<feature type="compositionally biased region" description="Low complexity" evidence="1">
    <location>
        <begin position="147"/>
        <end position="157"/>
    </location>
</feature>
<feature type="region of interest" description="Disordered" evidence="1">
    <location>
        <begin position="147"/>
        <end position="170"/>
    </location>
</feature>
<protein>
    <submittedName>
        <fullName evidence="2">Uncharacterized protein</fullName>
    </submittedName>
</protein>
<name>A0AAD5S5Q0_9FUNG</name>
<dbReference type="AlphaFoldDB" id="A0AAD5S5Q0"/>
<feature type="compositionally biased region" description="Basic and acidic residues" evidence="1">
    <location>
        <begin position="158"/>
        <end position="170"/>
    </location>
</feature>
<reference evidence="2" key="1">
    <citation type="submission" date="2020-05" db="EMBL/GenBank/DDBJ databases">
        <title>Phylogenomic resolution of chytrid fungi.</title>
        <authorList>
            <person name="Stajich J.E."/>
            <person name="Amses K."/>
            <person name="Simmons R."/>
            <person name="Seto K."/>
            <person name="Myers J."/>
            <person name="Bonds A."/>
            <person name="Quandt C.A."/>
            <person name="Barry K."/>
            <person name="Liu P."/>
            <person name="Grigoriev I."/>
            <person name="Longcore J.E."/>
            <person name="James T.Y."/>
        </authorList>
    </citation>
    <scope>NUCLEOTIDE SEQUENCE</scope>
    <source>
        <strain evidence="2">JEL0318</strain>
    </source>
</reference>
<proteinExistence type="predicted"/>
<accession>A0AAD5S5Q0</accession>
<keyword evidence="3" id="KW-1185">Reference proteome</keyword>
<comment type="caution">
    <text evidence="2">The sequence shown here is derived from an EMBL/GenBank/DDBJ whole genome shotgun (WGS) entry which is preliminary data.</text>
</comment>
<sequence>MAAPALSHRFNIQQWLNNSEDFRSLVTRKPAATCEDVIRRFGLLSASSWNENHFAALKIHTEVDVDDELVVPNAYYPTEEGKIISGRGFHISDNNATNILADDFRIAKSVPAQFATFFQDLINVLNAGSAEMLPTSAAEPKIDILSTSGSFTSSTATDKQDKDEKSPQPF</sequence>
<dbReference type="Proteomes" id="UP001212841">
    <property type="component" value="Unassembled WGS sequence"/>
</dbReference>
<organism evidence="2 3">
    <name type="scientific">Rhizophlyctis rosea</name>
    <dbReference type="NCBI Taxonomy" id="64517"/>
    <lineage>
        <taxon>Eukaryota</taxon>
        <taxon>Fungi</taxon>
        <taxon>Fungi incertae sedis</taxon>
        <taxon>Chytridiomycota</taxon>
        <taxon>Chytridiomycota incertae sedis</taxon>
        <taxon>Chytridiomycetes</taxon>
        <taxon>Rhizophlyctidales</taxon>
        <taxon>Rhizophlyctidaceae</taxon>
        <taxon>Rhizophlyctis</taxon>
    </lineage>
</organism>